<reference evidence="1 2" key="1">
    <citation type="submission" date="2017-03" db="EMBL/GenBank/DDBJ databases">
        <authorList>
            <person name="Afonso C.L."/>
            <person name="Miller P.J."/>
            <person name="Scott M.A."/>
            <person name="Spackman E."/>
            <person name="Goraichik I."/>
            <person name="Dimitrov K.M."/>
            <person name="Suarez D.L."/>
            <person name="Swayne D.E."/>
        </authorList>
    </citation>
    <scope>NUCLEOTIDE SEQUENCE [LARGE SCALE GENOMIC DNA]</scope>
    <source>
        <strain evidence="1 2">CECT 7745</strain>
    </source>
</reference>
<accession>A0A1X7BYR5</accession>
<sequence length="457" mass="48474">MDIYVNPRTGIDDNALGRGRPAAPYRSLARAAERAAAVELASGLPPGSFIGTIFARSGTYAPPDERFPIMVPPSYDLVGTGSANVTIRFTGETRTAAGPPAVTYWGGEAIYAGRNVRGLTLIANPAPMYSCRGMRGIFVQNDGSVIEDVIVDLNTAAAPPPDSRGNYDIAFQQQIVGEGIEIVVLDCACRNASRTGLGLHQCSGMITRTDLFAAALSCSDSAGLTVDTVNARGAQRFDVNGNVRVQDCTIGDRADAHRSPILTIKGDNPTAPAVFGPNNIADPLYIFAYGNVVIENNTLSHHYQFDISGPVRVIDNSIEPEGLVRYLLTVQFDENYPGVPVIQNNRFVAPSGPSFGGHHVNPIIVRASADFGGGASLGNNNLGALFVRNTGFSTSADGDLVRAGTILVDPTDEPEAIIRFDNNLWDDTFSLDSLATRRFHVSTTPAVLSVGSPRPAP</sequence>
<dbReference type="SUPFAM" id="SSF51126">
    <property type="entry name" value="Pectin lyase-like"/>
    <property type="match status" value="1"/>
</dbReference>
<evidence type="ECO:0000313" key="1">
    <source>
        <dbReference type="EMBL" id="SMC14722.1"/>
    </source>
</evidence>
<dbReference type="Gene3D" id="2.160.20.10">
    <property type="entry name" value="Single-stranded right-handed beta-helix, Pectin lyase-like"/>
    <property type="match status" value="1"/>
</dbReference>
<dbReference type="AlphaFoldDB" id="A0A1X7BYR5"/>
<name>A0A1X7BYR5_9RHOB</name>
<organism evidence="1 2">
    <name type="scientific">Roseovarius aestuarii</name>
    <dbReference type="NCBI Taxonomy" id="475083"/>
    <lineage>
        <taxon>Bacteria</taxon>
        <taxon>Pseudomonadati</taxon>
        <taxon>Pseudomonadota</taxon>
        <taxon>Alphaproteobacteria</taxon>
        <taxon>Rhodobacterales</taxon>
        <taxon>Roseobacteraceae</taxon>
        <taxon>Roseovarius</taxon>
    </lineage>
</organism>
<evidence type="ECO:0000313" key="2">
    <source>
        <dbReference type="Proteomes" id="UP000193224"/>
    </source>
</evidence>
<dbReference type="EMBL" id="FWXB01000041">
    <property type="protein sequence ID" value="SMC14722.1"/>
    <property type="molecule type" value="Genomic_DNA"/>
</dbReference>
<dbReference type="InterPro" id="IPR011050">
    <property type="entry name" value="Pectin_lyase_fold/virulence"/>
</dbReference>
<protein>
    <submittedName>
        <fullName evidence="1">Uncharacterized protein</fullName>
    </submittedName>
</protein>
<dbReference type="Proteomes" id="UP000193224">
    <property type="component" value="Unassembled WGS sequence"/>
</dbReference>
<dbReference type="InterPro" id="IPR012334">
    <property type="entry name" value="Pectin_lyas_fold"/>
</dbReference>
<proteinExistence type="predicted"/>
<keyword evidence="2" id="KW-1185">Reference proteome</keyword>
<gene>
    <name evidence="1" type="ORF">ROA7745_04592</name>
</gene>